<evidence type="ECO:0000313" key="2">
    <source>
        <dbReference type="EMBL" id="MDT0554336.1"/>
    </source>
</evidence>
<protein>
    <submittedName>
        <fullName evidence="2">Helix-turn-helix transcriptional regulator</fullName>
    </submittedName>
</protein>
<feature type="domain" description="HTH cro/C1-type" evidence="1">
    <location>
        <begin position="11"/>
        <end position="50"/>
    </location>
</feature>
<sequence>MKKFNSLGELLVDYREYNGISQNEFADNVNVDVRTVQRWERDVTLVKPDKEEEIVLATLLPYQLIRNLNASVPIPTFYDFLIRKYSLTPLTNELPDAGWFKAQINIKTNRLRKIDFDFDIKHIVHFIESQHNDNHNVNKELIRAAIKLLPDLNVVLTDDSGYYVGHSIILPLKEETYLKLRNRKLRKDEIRVSDLVNPNDQKRPIFFNYDVTADCNDNIFYIVCDFLRYFRDFEKDYLFCSYTERPDSLKLTEQVGIKVIWEDKLRMEELGIDVAPRFTEGNYKEFLSDLIS</sequence>
<gene>
    <name evidence="2" type="ORF">RM519_13825</name>
</gene>
<dbReference type="InterPro" id="IPR001387">
    <property type="entry name" value="Cro/C1-type_HTH"/>
</dbReference>
<dbReference type="PROSITE" id="PS50943">
    <property type="entry name" value="HTH_CROC1"/>
    <property type="match status" value="1"/>
</dbReference>
<evidence type="ECO:0000313" key="3">
    <source>
        <dbReference type="Proteomes" id="UP001252186"/>
    </source>
</evidence>
<dbReference type="RefSeq" id="WP_311594423.1">
    <property type="nucleotide sequence ID" value="NZ_JAVRHV010000009.1"/>
</dbReference>
<evidence type="ECO:0000259" key="1">
    <source>
        <dbReference type="PROSITE" id="PS50943"/>
    </source>
</evidence>
<dbReference type="Proteomes" id="UP001252186">
    <property type="component" value="Unassembled WGS sequence"/>
</dbReference>
<name>A0ABU2Y8Z6_9FLAO</name>
<keyword evidence="3" id="KW-1185">Reference proteome</keyword>
<organism evidence="2 3">
    <name type="scientific">Urechidicola vernalis</name>
    <dbReference type="NCBI Taxonomy" id="3075600"/>
    <lineage>
        <taxon>Bacteria</taxon>
        <taxon>Pseudomonadati</taxon>
        <taxon>Bacteroidota</taxon>
        <taxon>Flavobacteriia</taxon>
        <taxon>Flavobacteriales</taxon>
        <taxon>Flavobacteriaceae</taxon>
        <taxon>Urechidicola</taxon>
    </lineage>
</organism>
<dbReference type="SUPFAM" id="SSF47413">
    <property type="entry name" value="lambda repressor-like DNA-binding domains"/>
    <property type="match status" value="1"/>
</dbReference>
<dbReference type="EMBL" id="JAVRHV010000009">
    <property type="protein sequence ID" value="MDT0554336.1"/>
    <property type="molecule type" value="Genomic_DNA"/>
</dbReference>
<dbReference type="InterPro" id="IPR010982">
    <property type="entry name" value="Lambda_DNA-bd_dom_sf"/>
</dbReference>
<comment type="caution">
    <text evidence="2">The sequence shown here is derived from an EMBL/GenBank/DDBJ whole genome shotgun (WGS) entry which is preliminary data.</text>
</comment>
<accession>A0ABU2Y8Z6</accession>
<dbReference type="Gene3D" id="1.10.260.40">
    <property type="entry name" value="lambda repressor-like DNA-binding domains"/>
    <property type="match status" value="1"/>
</dbReference>
<proteinExistence type="predicted"/>
<dbReference type="CDD" id="cd00093">
    <property type="entry name" value="HTH_XRE"/>
    <property type="match status" value="1"/>
</dbReference>
<reference evidence="2 3" key="1">
    <citation type="submission" date="2023-09" db="EMBL/GenBank/DDBJ databases">
        <authorList>
            <person name="Rey-Velasco X."/>
        </authorList>
    </citation>
    <scope>NUCLEOTIDE SEQUENCE [LARGE SCALE GENOMIC DNA]</scope>
    <source>
        <strain evidence="2 3">P050</strain>
    </source>
</reference>